<keyword evidence="1" id="KW-0175">Coiled coil</keyword>
<feature type="transmembrane region" description="Helical" evidence="2">
    <location>
        <begin position="6"/>
        <end position="29"/>
    </location>
</feature>
<proteinExistence type="predicted"/>
<gene>
    <name evidence="3" type="ORF">D5H75_16665</name>
</gene>
<evidence type="ECO:0000313" key="4">
    <source>
        <dbReference type="Proteomes" id="UP000265768"/>
    </source>
</evidence>
<evidence type="ECO:0000313" key="3">
    <source>
        <dbReference type="EMBL" id="RJL32061.1"/>
    </source>
</evidence>
<evidence type="ECO:0000256" key="1">
    <source>
        <dbReference type="SAM" id="Coils"/>
    </source>
</evidence>
<keyword evidence="2" id="KW-1133">Transmembrane helix</keyword>
<dbReference type="EMBL" id="QZEY01000005">
    <property type="protein sequence ID" value="RJL32061.1"/>
    <property type="molecule type" value="Genomic_DNA"/>
</dbReference>
<keyword evidence="4" id="KW-1185">Reference proteome</keyword>
<organism evidence="3 4">
    <name type="scientific">Bailinhaonella thermotolerans</name>
    <dbReference type="NCBI Taxonomy" id="1070861"/>
    <lineage>
        <taxon>Bacteria</taxon>
        <taxon>Bacillati</taxon>
        <taxon>Actinomycetota</taxon>
        <taxon>Actinomycetes</taxon>
        <taxon>Streptosporangiales</taxon>
        <taxon>Streptosporangiaceae</taxon>
        <taxon>Bailinhaonella</taxon>
    </lineage>
</organism>
<name>A0A3A4AS78_9ACTN</name>
<comment type="caution">
    <text evidence="3">The sequence shown here is derived from an EMBL/GenBank/DDBJ whole genome shotgun (WGS) entry which is preliminary data.</text>
</comment>
<feature type="coiled-coil region" evidence="1">
    <location>
        <begin position="36"/>
        <end position="70"/>
    </location>
</feature>
<dbReference type="RefSeq" id="WP_119927379.1">
    <property type="nucleotide sequence ID" value="NZ_QZEY01000005.1"/>
</dbReference>
<evidence type="ECO:0000256" key="2">
    <source>
        <dbReference type="SAM" id="Phobius"/>
    </source>
</evidence>
<sequence length="82" mass="9203">MTDLNSIVIPIAVMLILFGAISACVAFYFRFERRRAELLTAEMAGYRELAERALAQQEESRARIAELTGKVAEVERILRSVG</sequence>
<keyword evidence="2" id="KW-0812">Transmembrane</keyword>
<dbReference type="AlphaFoldDB" id="A0A3A4AS78"/>
<accession>A0A3A4AS78</accession>
<reference evidence="3 4" key="1">
    <citation type="submission" date="2018-09" db="EMBL/GenBank/DDBJ databases">
        <title>YIM 75507 draft genome.</title>
        <authorList>
            <person name="Tang S."/>
            <person name="Feng Y."/>
        </authorList>
    </citation>
    <scope>NUCLEOTIDE SEQUENCE [LARGE SCALE GENOMIC DNA]</scope>
    <source>
        <strain evidence="3 4">YIM 75507</strain>
    </source>
</reference>
<dbReference type="Proteomes" id="UP000265768">
    <property type="component" value="Unassembled WGS sequence"/>
</dbReference>
<protein>
    <submittedName>
        <fullName evidence="3">Uncharacterized protein</fullName>
    </submittedName>
</protein>
<keyword evidence="2" id="KW-0472">Membrane</keyword>